<dbReference type="Proteomes" id="UP000494363">
    <property type="component" value="Unassembled WGS sequence"/>
</dbReference>
<keyword evidence="1" id="KW-0732">Signal</keyword>
<keyword evidence="3" id="KW-1185">Reference proteome</keyword>
<dbReference type="AlphaFoldDB" id="A0A6J5EP78"/>
<sequence>MKSLAVALCVLLSTTLPAAHAQTTFLLDSQLGTNDAGALLEVDGSGNRTVVSDFGNSAQGPVSGGNLFAVSSVPNGLLALSGYTVVALDFSSRALYGVNPTTGMRMTITDFTNSSQGPVGVEPVAVVASSGLLGLGNELYVADKAGGTNNQGAIFQVDPKSGNRTLLSDFGNTAQGATSAFPQSITLYPNLLGLGSKLVVLAYTSPDATDFALFTVDANGNRALLSDLGNSAQGTVAVAPQQVSVYPNLLGAFGSIYLTDGQGGTNGKGSVLSVNPGNGNRITASDFGNAAQGPTGTSPGAIWANASSELVLDNERPAGNPFGPFVVKLFTVTPSSGQRSITSDCSNAAQGPCGLPVGVTQVP</sequence>
<name>A0A6J5EP78_9BURK</name>
<gene>
    <name evidence="2" type="ORF">LMG29542_05850</name>
</gene>
<accession>A0A6J5EP78</accession>
<organism evidence="2 3">
    <name type="scientific">Paraburkholderia humisilvae</name>
    <dbReference type="NCBI Taxonomy" id="627669"/>
    <lineage>
        <taxon>Bacteria</taxon>
        <taxon>Pseudomonadati</taxon>
        <taxon>Pseudomonadota</taxon>
        <taxon>Betaproteobacteria</taxon>
        <taxon>Burkholderiales</taxon>
        <taxon>Burkholderiaceae</taxon>
        <taxon>Paraburkholderia</taxon>
    </lineage>
</organism>
<protein>
    <submittedName>
        <fullName evidence="2">Uncharacterized protein</fullName>
    </submittedName>
</protein>
<evidence type="ECO:0000313" key="2">
    <source>
        <dbReference type="EMBL" id="CAB3768368.1"/>
    </source>
</evidence>
<feature type="chain" id="PRO_5026875863" evidence="1">
    <location>
        <begin position="22"/>
        <end position="363"/>
    </location>
</feature>
<evidence type="ECO:0000313" key="3">
    <source>
        <dbReference type="Proteomes" id="UP000494363"/>
    </source>
</evidence>
<proteinExistence type="predicted"/>
<dbReference type="EMBL" id="CADIKH010000036">
    <property type="protein sequence ID" value="CAB3768368.1"/>
    <property type="molecule type" value="Genomic_DNA"/>
</dbReference>
<dbReference type="RefSeq" id="WP_175230218.1">
    <property type="nucleotide sequence ID" value="NZ_CADIKH010000036.1"/>
</dbReference>
<dbReference type="SUPFAM" id="SSF69304">
    <property type="entry name" value="Tricorn protease N-terminal domain"/>
    <property type="match status" value="1"/>
</dbReference>
<feature type="signal peptide" evidence="1">
    <location>
        <begin position="1"/>
        <end position="21"/>
    </location>
</feature>
<reference evidence="2 3" key="1">
    <citation type="submission" date="2020-04" db="EMBL/GenBank/DDBJ databases">
        <authorList>
            <person name="De Canck E."/>
        </authorList>
    </citation>
    <scope>NUCLEOTIDE SEQUENCE [LARGE SCALE GENOMIC DNA]</scope>
    <source>
        <strain evidence="2 3">LMG 29542</strain>
    </source>
</reference>
<evidence type="ECO:0000256" key="1">
    <source>
        <dbReference type="SAM" id="SignalP"/>
    </source>
</evidence>